<sequence>MSNLPRLSALLLTLCALMSACAGAAPGPESTLTPTQVWQPADLRLLDPVDSPSPAQDLIAAYLRLSKTDLQIRLDLLGNEDPLGYDLHIALDFLPGRGKELPFDSGNAFGWDVILTASANQDPRMIVRDGLFLARVFLPRVVRDSFLDCAVLSIPSQLFSGSRQISAWAWISSPDTEEVLDTLGPFQLEGAVPARAPVLLEFWNTLPARTPAQLLRRWDGAHTGPYGQRHGLVYLLKAAQTHRVPITLLDLAQPQSLRGLTQVGGLDLVRQMANSGLLSLPDNGYASPAFSTENAAFYRKIAAGFALPVGKASYGYTQNGGIRQPDLVYAALQDAGHIAFFDGVRFVPARFSMGSQSSETIGRDGLTRAALRKLLDIALSQDPADLAVLGGSLPESAWGDLTVADQAMQYIAGHPWIHPLSTSDLVVFPTLEKQGLYEVFTCPEDSLCSGSTTPVAVLTPYGMPAANPIESTELTRLIFQSLSRLPSDPFANAARGMVSALTQPAVNSHLAQLNASALGQVGFLIEASRWNQQPSAQAGCNLDLDWDGYPECVLSDLDFFSVLDPEGGRLAFAAVRRGAQAVQWMGPTFETAGLSAETGNSDTLANSSEVIGAFADPGSDWAVYTATPEDNRITLRDDRRGITRIFSLSDGTLEIRLENDPTPHRLPIFLSWLPGAGDLDAGDTVVRWPLSSDFNAELKVQGAAIIDHAGVTDALPLLRQSEDPDRAYPAGHYLPFPFLILEFDAEKDLTLTISVK</sequence>
<dbReference type="RefSeq" id="WP_075073787.1">
    <property type="nucleotide sequence ID" value="NZ_DF967972.1"/>
</dbReference>
<dbReference type="OrthoDB" id="162370at2"/>
<organism evidence="2">
    <name type="scientific">Longilinea arvoryzae</name>
    <dbReference type="NCBI Taxonomy" id="360412"/>
    <lineage>
        <taxon>Bacteria</taxon>
        <taxon>Bacillati</taxon>
        <taxon>Chloroflexota</taxon>
        <taxon>Anaerolineae</taxon>
        <taxon>Anaerolineales</taxon>
        <taxon>Anaerolineaceae</taxon>
        <taxon>Longilinea</taxon>
    </lineage>
</organism>
<evidence type="ECO:0000313" key="3">
    <source>
        <dbReference type="Proteomes" id="UP000055060"/>
    </source>
</evidence>
<feature type="chain" id="PRO_5006633003" evidence="1">
    <location>
        <begin position="25"/>
        <end position="756"/>
    </location>
</feature>
<dbReference type="Proteomes" id="UP000055060">
    <property type="component" value="Unassembled WGS sequence"/>
</dbReference>
<protein>
    <submittedName>
        <fullName evidence="2">Uncharacterized protein</fullName>
    </submittedName>
</protein>
<dbReference type="STRING" id="360412.LARV_02311"/>
<name>A0A0S7BKQ7_9CHLR</name>
<keyword evidence="1" id="KW-0732">Signal</keyword>
<keyword evidence="3" id="KW-1185">Reference proteome</keyword>
<dbReference type="EMBL" id="DF967972">
    <property type="protein sequence ID" value="GAP14539.1"/>
    <property type="molecule type" value="Genomic_DNA"/>
</dbReference>
<proteinExistence type="predicted"/>
<evidence type="ECO:0000313" key="2">
    <source>
        <dbReference type="EMBL" id="GAP14539.1"/>
    </source>
</evidence>
<feature type="signal peptide" evidence="1">
    <location>
        <begin position="1"/>
        <end position="24"/>
    </location>
</feature>
<accession>A0A0S7BKQ7</accession>
<reference evidence="2" key="1">
    <citation type="submission" date="2015-07" db="EMBL/GenBank/DDBJ databases">
        <title>Draft Genome Sequences of Anaerolinea thermolimosa IMO-1, Bellilinea caldifistulae GOMI-1, Leptolinea tardivitalis YMTK-2, Levilinea saccharolytica KIBI-1,Longilinea arvoryzae KOME-1, Previously Described as Members of the Anaerolineaceae (Chloroflexi).</title>
        <authorList>
            <person name="Sekiguchi Y."/>
            <person name="Ohashi A."/>
            <person name="Matsuura N."/>
            <person name="Tourlousse M.D."/>
        </authorList>
    </citation>
    <scope>NUCLEOTIDE SEQUENCE [LARGE SCALE GENOMIC DNA]</scope>
    <source>
        <strain evidence="2">KOME-1</strain>
    </source>
</reference>
<dbReference type="AlphaFoldDB" id="A0A0S7BKQ7"/>
<gene>
    <name evidence="2" type="ORF">LARV_02311</name>
</gene>
<evidence type="ECO:0000256" key="1">
    <source>
        <dbReference type="SAM" id="SignalP"/>
    </source>
</evidence>
<dbReference type="PROSITE" id="PS51257">
    <property type="entry name" value="PROKAR_LIPOPROTEIN"/>
    <property type="match status" value="1"/>
</dbReference>